<dbReference type="PROSITE" id="PS51257">
    <property type="entry name" value="PROKAR_LIPOPROTEIN"/>
    <property type="match status" value="1"/>
</dbReference>
<feature type="domain" description="SLBB" evidence="19">
    <location>
        <begin position="224"/>
        <end position="301"/>
    </location>
</feature>
<evidence type="ECO:0000256" key="8">
    <source>
        <dbReference type="ARBA" id="ARBA00023047"/>
    </source>
</evidence>
<sequence>MKAWLQQTLAAAGLACTVFAALVTVPSAQAQDLSSLTPQQIQQIQKLPRAQQEAIARQFGVSLSDIEAMMNGSTSSAKTGTETTGERPTNPDARETNDSRPLNELSPGELAERLAADDNELQAFGYSLFQGEPSTFAPMANAPVPSNYLLGVGDTLRIQLYGKETRSIDAAIDNEGKIVIDNLGPLSVAGLRYDEAKELIKSAVRERMIGMEAAVSMGELRSMQIFVVGEAYKPGAYTVSSLTTISQALFVSGGVSDIASLRKVQLKRNGETVVTFDLYKLLTEGDASNDYRLQAGDVVFIPTRGDMVSIAGEVLRPAIYEMLPGETLADALSFAGGLLPTAYRKSVQLQRISDGSRRVQTIDLTRTDVTRPLQGGDAVKVLSVAKDTVDSVMLVGAAVRPGAYEWRDDLSVRDLLPSVEGALLPITDLSYGIVVRRSTDRRTIRVLQFDVAAAISGDTGQNLALQPRDQVVLFSRYESAKAEENQLSAWLKSETERAREERERVLEVYRKQYLQKLITDDFGFDQLLERTTPDRSEEIDQQLDSLFAIGDEEDNRTADYYAKFSRHNLLQPILYQLRNQYSSTGTLPLIYVDGEVRYPGIYPLVEGADAQQALAAAGGLKESAYLKRAEITRTVLHGGEASAEYRPFNLAQVLNNEVEIPLQGRDRIQILSIPQWQNTLQVRLEGEVRFPGTYTIRRGESLHGLLERAGGLTEYAFVDGAIFTRADLREAERKRLEELAQQLRREIASNVITDSGAQVAYSEMNQLLSDLTNIEAVGRLVIDLESVMNNGPATLQLKDGDRLYVPTVQNTVSIIGEVQLASSYQFKPGVSLEDYINRAGGLRQKADEERIYIVKANGLVTVPERRSWFASGAYDEIEPGDTIVVPMDTQYMNNIEVWTTATQIMYQVGVALAALSGL</sequence>
<evidence type="ECO:0000256" key="1">
    <source>
        <dbReference type="ARBA" id="ARBA00004571"/>
    </source>
</evidence>
<keyword evidence="7 16" id="KW-0732">Signal</keyword>
<evidence type="ECO:0000256" key="13">
    <source>
        <dbReference type="ARBA" id="ARBA00023237"/>
    </source>
</evidence>
<evidence type="ECO:0000256" key="15">
    <source>
        <dbReference type="SAM" id="MobiDB-lite"/>
    </source>
</evidence>
<feature type="domain" description="Soluble ligand binding" evidence="18">
    <location>
        <begin position="307"/>
        <end position="355"/>
    </location>
</feature>
<dbReference type="GO" id="GO:0046930">
    <property type="term" value="C:pore complex"/>
    <property type="evidence" value="ECO:0007669"/>
    <property type="project" value="UniProtKB-KW"/>
</dbReference>
<feature type="region of interest" description="Disordered" evidence="15">
    <location>
        <begin position="72"/>
        <end position="105"/>
    </location>
</feature>
<evidence type="ECO:0000256" key="14">
    <source>
        <dbReference type="ARBA" id="ARBA00023288"/>
    </source>
</evidence>
<evidence type="ECO:0000313" key="21">
    <source>
        <dbReference type="Proteomes" id="UP000481517"/>
    </source>
</evidence>
<evidence type="ECO:0000259" key="17">
    <source>
        <dbReference type="Pfam" id="PF02563"/>
    </source>
</evidence>
<evidence type="ECO:0000256" key="2">
    <source>
        <dbReference type="ARBA" id="ARBA00009450"/>
    </source>
</evidence>
<keyword evidence="21" id="KW-1185">Reference proteome</keyword>
<evidence type="ECO:0000259" key="18">
    <source>
        <dbReference type="Pfam" id="PF10531"/>
    </source>
</evidence>
<evidence type="ECO:0000256" key="4">
    <source>
        <dbReference type="ARBA" id="ARBA00022452"/>
    </source>
</evidence>
<dbReference type="PANTHER" id="PTHR33619:SF3">
    <property type="entry name" value="POLYSACCHARIDE EXPORT PROTEIN GFCE-RELATED"/>
    <property type="match status" value="1"/>
</dbReference>
<evidence type="ECO:0000259" key="19">
    <source>
        <dbReference type="Pfam" id="PF22461"/>
    </source>
</evidence>
<dbReference type="GO" id="GO:0009279">
    <property type="term" value="C:cell outer membrane"/>
    <property type="evidence" value="ECO:0007669"/>
    <property type="project" value="UniProtKB-SubCell"/>
</dbReference>
<keyword evidence="6" id="KW-0812">Transmembrane</keyword>
<evidence type="ECO:0000256" key="5">
    <source>
        <dbReference type="ARBA" id="ARBA00022597"/>
    </source>
</evidence>
<proteinExistence type="inferred from homology"/>
<feature type="compositionally biased region" description="Polar residues" evidence="15">
    <location>
        <begin position="72"/>
        <end position="87"/>
    </location>
</feature>
<keyword evidence="8" id="KW-0625">Polysaccharide transport</keyword>
<comment type="similarity">
    <text evidence="2">Belongs to the BexD/CtrA/VexA family.</text>
</comment>
<feature type="chain" id="PRO_5028826858" evidence="16">
    <location>
        <begin position="21"/>
        <end position="918"/>
    </location>
</feature>
<dbReference type="InterPro" id="IPR003715">
    <property type="entry name" value="Poly_export_N"/>
</dbReference>
<evidence type="ECO:0000256" key="9">
    <source>
        <dbReference type="ARBA" id="ARBA00023065"/>
    </source>
</evidence>
<dbReference type="Gene3D" id="3.10.560.10">
    <property type="entry name" value="Outer membrane lipoprotein wza domain like"/>
    <property type="match status" value="6"/>
</dbReference>
<dbReference type="GO" id="GO:0015159">
    <property type="term" value="F:polysaccharide transmembrane transporter activity"/>
    <property type="evidence" value="ECO:0007669"/>
    <property type="project" value="InterPro"/>
</dbReference>
<dbReference type="AlphaFoldDB" id="A0A6S6WPL5"/>
<accession>A0A6S6WPL5</accession>
<evidence type="ECO:0000256" key="12">
    <source>
        <dbReference type="ARBA" id="ARBA00023139"/>
    </source>
</evidence>
<dbReference type="RefSeq" id="WP_246194825.1">
    <property type="nucleotide sequence ID" value="NZ_CADCXY010000003.1"/>
</dbReference>
<keyword evidence="12" id="KW-0564">Palmitate</keyword>
<keyword evidence="10" id="KW-0626">Porin</keyword>
<feature type="domain" description="Soluble ligand binding" evidence="18">
    <location>
        <begin position="812"/>
        <end position="861"/>
    </location>
</feature>
<dbReference type="GO" id="GO:0006811">
    <property type="term" value="P:monoatomic ion transport"/>
    <property type="evidence" value="ECO:0007669"/>
    <property type="project" value="UniProtKB-KW"/>
</dbReference>
<comment type="subcellular location">
    <subcellularLocation>
        <location evidence="1">Cell outer membrane</location>
        <topology evidence="1">Multi-pass membrane protein</topology>
    </subcellularLocation>
</comment>
<gene>
    <name evidence="20" type="primary">kpsD</name>
    <name evidence="20" type="ORF">PSI9734_01603</name>
</gene>
<keyword evidence="9" id="KW-0406">Ion transport</keyword>
<keyword evidence="5" id="KW-0762">Sugar transport</keyword>
<dbReference type="Pfam" id="PF22461">
    <property type="entry name" value="SLBB_2"/>
    <property type="match status" value="1"/>
</dbReference>
<protein>
    <submittedName>
        <fullName evidence="20">Polysialic acid transport protein KpsD</fullName>
    </submittedName>
</protein>
<dbReference type="PANTHER" id="PTHR33619">
    <property type="entry name" value="POLYSACCHARIDE EXPORT PROTEIN GFCE-RELATED"/>
    <property type="match status" value="1"/>
</dbReference>
<dbReference type="Pfam" id="PF02563">
    <property type="entry name" value="Poly_export"/>
    <property type="match status" value="1"/>
</dbReference>
<name>A0A6S6WPL5_9GAMM</name>
<evidence type="ECO:0000256" key="3">
    <source>
        <dbReference type="ARBA" id="ARBA00022448"/>
    </source>
</evidence>
<dbReference type="GO" id="GO:0015288">
    <property type="term" value="F:porin activity"/>
    <property type="evidence" value="ECO:0007669"/>
    <property type="project" value="UniProtKB-KW"/>
</dbReference>
<keyword evidence="11" id="KW-0472">Membrane</keyword>
<feature type="domain" description="Soluble ligand binding" evidence="18">
    <location>
        <begin position="682"/>
        <end position="715"/>
    </location>
</feature>
<reference evidence="20 21" key="1">
    <citation type="submission" date="2020-02" db="EMBL/GenBank/DDBJ databases">
        <authorList>
            <person name="Rodrigo-Torres L."/>
            <person name="Arahal R. D."/>
            <person name="Lucena T."/>
        </authorList>
    </citation>
    <scope>NUCLEOTIDE SEQUENCE [LARGE SCALE GENOMIC DNA]</scope>
    <source>
        <strain evidence="20 21">CECT 9734</strain>
    </source>
</reference>
<dbReference type="Proteomes" id="UP000481517">
    <property type="component" value="Unassembled WGS sequence"/>
</dbReference>
<evidence type="ECO:0000256" key="10">
    <source>
        <dbReference type="ARBA" id="ARBA00023114"/>
    </source>
</evidence>
<keyword evidence="3" id="KW-0813">Transport</keyword>
<evidence type="ECO:0000256" key="16">
    <source>
        <dbReference type="SAM" id="SignalP"/>
    </source>
</evidence>
<evidence type="ECO:0000256" key="7">
    <source>
        <dbReference type="ARBA" id="ARBA00022729"/>
    </source>
</evidence>
<dbReference type="Pfam" id="PF10531">
    <property type="entry name" value="SLBB"/>
    <property type="match status" value="4"/>
</dbReference>
<dbReference type="EMBL" id="CADCXY010000003">
    <property type="protein sequence ID" value="CAB0151190.1"/>
    <property type="molecule type" value="Genomic_DNA"/>
</dbReference>
<keyword evidence="13" id="KW-0998">Cell outer membrane</keyword>
<keyword evidence="4" id="KW-1134">Transmembrane beta strand</keyword>
<evidence type="ECO:0000313" key="20">
    <source>
        <dbReference type="EMBL" id="CAB0151190.1"/>
    </source>
</evidence>
<dbReference type="InterPro" id="IPR049712">
    <property type="entry name" value="Poly_export"/>
</dbReference>
<feature type="domain" description="Soluble ligand binding" evidence="18">
    <location>
        <begin position="590"/>
        <end position="639"/>
    </location>
</feature>
<dbReference type="InterPro" id="IPR019554">
    <property type="entry name" value="Soluble_ligand-bd"/>
</dbReference>
<evidence type="ECO:0000256" key="11">
    <source>
        <dbReference type="ARBA" id="ARBA00023136"/>
    </source>
</evidence>
<keyword evidence="14" id="KW-0449">Lipoprotein</keyword>
<feature type="domain" description="Polysaccharide export protein N-terminal" evidence="17">
    <location>
        <begin position="143"/>
        <end position="216"/>
    </location>
</feature>
<evidence type="ECO:0000256" key="6">
    <source>
        <dbReference type="ARBA" id="ARBA00022692"/>
    </source>
</evidence>
<dbReference type="InterPro" id="IPR054765">
    <property type="entry name" value="SLBB_dom"/>
</dbReference>
<feature type="signal peptide" evidence="16">
    <location>
        <begin position="1"/>
        <end position="20"/>
    </location>
</feature>
<organism evidence="20 21">
    <name type="scientific">Pseudidiomarina piscicola</name>
    <dbReference type="NCBI Taxonomy" id="2614830"/>
    <lineage>
        <taxon>Bacteria</taxon>
        <taxon>Pseudomonadati</taxon>
        <taxon>Pseudomonadota</taxon>
        <taxon>Gammaproteobacteria</taxon>
        <taxon>Alteromonadales</taxon>
        <taxon>Idiomarinaceae</taxon>
        <taxon>Pseudidiomarina</taxon>
    </lineage>
</organism>